<dbReference type="InterPro" id="IPR013422">
    <property type="entry name" value="CRISPR-assoc_prot_Cas5_N"/>
</dbReference>
<dbReference type="GO" id="GO:0051607">
    <property type="term" value="P:defense response to virus"/>
    <property type="evidence" value="ECO:0007669"/>
    <property type="project" value="UniProtKB-KW"/>
</dbReference>
<comment type="caution">
    <text evidence="2">The sequence shown here is derived from an EMBL/GenBank/DDBJ whole genome shotgun (WGS) entry which is preliminary data.</text>
</comment>
<dbReference type="NCBIfam" id="TIGR02593">
    <property type="entry name" value="CRISPR_cas5"/>
    <property type="match status" value="1"/>
</dbReference>
<evidence type="ECO:0000313" key="3">
    <source>
        <dbReference type="Proteomes" id="UP000553059"/>
    </source>
</evidence>
<gene>
    <name evidence="2" type="primary">cas5</name>
    <name evidence="2" type="ORF">GX523_13755</name>
</gene>
<dbReference type="EMBL" id="DUTF01000297">
    <property type="protein sequence ID" value="HHY27782.1"/>
    <property type="molecule type" value="Genomic_DNA"/>
</dbReference>
<proteinExistence type="predicted"/>
<organism evidence="2 3">
    <name type="scientific">Desulfitobacterium dehalogenans</name>
    <dbReference type="NCBI Taxonomy" id="36854"/>
    <lineage>
        <taxon>Bacteria</taxon>
        <taxon>Bacillati</taxon>
        <taxon>Bacillota</taxon>
        <taxon>Clostridia</taxon>
        <taxon>Eubacteriales</taxon>
        <taxon>Desulfitobacteriaceae</taxon>
        <taxon>Desulfitobacterium</taxon>
    </lineage>
</organism>
<dbReference type="Proteomes" id="UP000553059">
    <property type="component" value="Unassembled WGS sequence"/>
</dbReference>
<dbReference type="AlphaFoldDB" id="A0A7C6Z5W2"/>
<evidence type="ECO:0000313" key="2">
    <source>
        <dbReference type="EMBL" id="HHY27782.1"/>
    </source>
</evidence>
<dbReference type="GO" id="GO:0043571">
    <property type="term" value="P:maintenance of CRISPR repeat elements"/>
    <property type="evidence" value="ECO:0007669"/>
    <property type="project" value="InterPro"/>
</dbReference>
<keyword evidence="1" id="KW-0051">Antiviral defense</keyword>
<dbReference type="InterPro" id="IPR021124">
    <property type="entry name" value="CRISPR-assoc_prot_Cas5"/>
</dbReference>
<reference evidence="2 3" key="1">
    <citation type="journal article" date="2020" name="Biotechnol. Biofuels">
        <title>New insights from the biogas microbiome by comprehensive genome-resolved metagenomics of nearly 1600 species originating from multiple anaerobic digesters.</title>
        <authorList>
            <person name="Campanaro S."/>
            <person name="Treu L."/>
            <person name="Rodriguez-R L.M."/>
            <person name="Kovalovszki A."/>
            <person name="Ziels R.M."/>
            <person name="Maus I."/>
            <person name="Zhu X."/>
            <person name="Kougias P.G."/>
            <person name="Basile A."/>
            <person name="Luo G."/>
            <person name="Schluter A."/>
            <person name="Konstantinidis K.T."/>
            <person name="Angelidaki I."/>
        </authorList>
    </citation>
    <scope>NUCLEOTIDE SEQUENCE [LARGE SCALE GENOMIC DNA]</scope>
    <source>
        <strain evidence="2">AS05jafATM_4</strain>
    </source>
</reference>
<evidence type="ECO:0000256" key="1">
    <source>
        <dbReference type="ARBA" id="ARBA00023118"/>
    </source>
</evidence>
<sequence>MVRLSYPIAMEIAGNTAMWTRPDSGDCPVSYPVPTYSAVKAIFESVLWGPSVEIIPTKVELCAPIQYHSYCTNYGGPLRNSKSIKEGNNYQLYATVLIDVCYRLYAEVVPNREKSRLPESAVQWDKKTTSPGHAYQSIFERRLKRGQCYSIPTLGWKEFTPSYFGKFRDTTEVLSDALPVIIPSMLRLVFSKGYASPVSYVYDNDLVIRNGVLEYPKRSENYAQ</sequence>
<accession>A0A7C6Z5W2</accession>
<dbReference type="Gene3D" id="3.30.70.2660">
    <property type="match status" value="1"/>
</dbReference>
<protein>
    <submittedName>
        <fullName evidence="2">CRISPR-associated protein Cas5</fullName>
    </submittedName>
</protein>
<dbReference type="Pfam" id="PF09704">
    <property type="entry name" value="Cas_Cas5d"/>
    <property type="match status" value="1"/>
</dbReference>
<name>A0A7C6Z5W2_9FIRM</name>